<dbReference type="InterPro" id="IPR014036">
    <property type="entry name" value="DeoR-like_C"/>
</dbReference>
<evidence type="ECO:0000256" key="4">
    <source>
        <dbReference type="ARBA" id="ARBA00023163"/>
    </source>
</evidence>
<keyword evidence="2" id="KW-0678">Repressor</keyword>
<dbReference type="InterPro" id="IPR036388">
    <property type="entry name" value="WH-like_DNA-bd_sf"/>
</dbReference>
<evidence type="ECO:0000313" key="8">
    <source>
        <dbReference type="Proteomes" id="UP000185478"/>
    </source>
</evidence>
<evidence type="ECO:0000256" key="2">
    <source>
        <dbReference type="ARBA" id="ARBA00022491"/>
    </source>
</evidence>
<evidence type="ECO:0000256" key="1">
    <source>
        <dbReference type="ARBA" id="ARBA00021390"/>
    </source>
</evidence>
<feature type="domain" description="HTH deoR-type" evidence="6">
    <location>
        <begin position="1"/>
        <end position="49"/>
    </location>
</feature>
<accession>A0A1L7CGG1</accession>
<dbReference type="PROSITE" id="PS51000">
    <property type="entry name" value="HTH_DEOR_2"/>
    <property type="match status" value="1"/>
</dbReference>
<keyword evidence="3" id="KW-0805">Transcription regulation</keyword>
<dbReference type="SUPFAM" id="SSF100950">
    <property type="entry name" value="NagB/RpiA/CoA transferase-like"/>
    <property type="match status" value="1"/>
</dbReference>
<dbReference type="InterPro" id="IPR036390">
    <property type="entry name" value="WH_DNA-bd_sf"/>
</dbReference>
<keyword evidence="8" id="KW-1185">Reference proteome</keyword>
<dbReference type="Proteomes" id="UP000185478">
    <property type="component" value="Chromosome"/>
</dbReference>
<dbReference type="SMART" id="SM01134">
    <property type="entry name" value="DeoRC"/>
    <property type="match status" value="1"/>
</dbReference>
<gene>
    <name evidence="7" type="ORF">CAQU_07385</name>
</gene>
<proteinExistence type="predicted"/>
<organism evidence="7 8">
    <name type="scientific">Corynebacterium aquilae DSM 44791</name>
    <dbReference type="NCBI Taxonomy" id="1431546"/>
    <lineage>
        <taxon>Bacteria</taxon>
        <taxon>Bacillati</taxon>
        <taxon>Actinomycetota</taxon>
        <taxon>Actinomycetes</taxon>
        <taxon>Mycobacteriales</taxon>
        <taxon>Corynebacteriaceae</taxon>
        <taxon>Corynebacterium</taxon>
    </lineage>
</organism>
<reference evidence="7 8" key="1">
    <citation type="submission" date="2014-08" db="EMBL/GenBank/DDBJ databases">
        <title>Complete genome sequence of Corynebacterium aquilae S-613T(T) (=DSM 44791(T)), isolated from the choana of a healthy golden eagle.</title>
        <authorList>
            <person name="Ruckert C."/>
            <person name="Albersmeier A."/>
            <person name="Winkler A."/>
            <person name="Kalinowski J."/>
        </authorList>
    </citation>
    <scope>NUCLEOTIDE SEQUENCE [LARGE SCALE GENOMIC DNA]</scope>
    <source>
        <strain evidence="7 8">S-613</strain>
    </source>
</reference>
<comment type="function">
    <text evidence="5">Repressor of the lactose catabolism operon. Galactose-6-phosphate is the inducer.</text>
</comment>
<protein>
    <recommendedName>
        <fullName evidence="1">Lactose phosphotransferase system repressor</fullName>
    </recommendedName>
</protein>
<evidence type="ECO:0000256" key="5">
    <source>
        <dbReference type="ARBA" id="ARBA00024937"/>
    </source>
</evidence>
<dbReference type="Pfam" id="PF08220">
    <property type="entry name" value="HTH_DeoR"/>
    <property type="match status" value="1"/>
</dbReference>
<dbReference type="AlphaFoldDB" id="A0A1L7CGG1"/>
<dbReference type="InterPro" id="IPR001034">
    <property type="entry name" value="DeoR_HTH"/>
</dbReference>
<dbReference type="PRINTS" id="PR00037">
    <property type="entry name" value="HTHLACR"/>
</dbReference>
<keyword evidence="4" id="KW-0804">Transcription</keyword>
<dbReference type="InterPro" id="IPR050313">
    <property type="entry name" value="Carb_Metab_HTH_regulators"/>
</dbReference>
<dbReference type="SUPFAM" id="SSF46785">
    <property type="entry name" value="Winged helix' DNA-binding domain"/>
    <property type="match status" value="1"/>
</dbReference>
<dbReference type="InterPro" id="IPR037171">
    <property type="entry name" value="NagB/RpiA_transferase-like"/>
</dbReference>
<keyword evidence="7" id="KW-0808">Transferase</keyword>
<sequence>MADHIQKVGHGSVAHLAERYQVTPETIRRDLSYLEKQGLVSRVHGGAVSHTANAEQETSYWHNEHSHSDEKLAIAQAAVTLLPADNASILIDAGTTTAAFAEALLAAHNSQRWTVVTNSLPAGATLASGGMSGVNLIGGTIKAYTQAVVGEQASEAISNLRADYCFIGTNGISSGHGLSTPDPAEASVKRAMVRNSNTCVLLCDSSKFDEDYLVTFAQLDDIDVIVTDAGLSEEHIQLLQAHNIKVLIP</sequence>
<dbReference type="GO" id="GO:0003700">
    <property type="term" value="F:DNA-binding transcription factor activity"/>
    <property type="evidence" value="ECO:0007669"/>
    <property type="project" value="InterPro"/>
</dbReference>
<evidence type="ECO:0000256" key="3">
    <source>
        <dbReference type="ARBA" id="ARBA00023015"/>
    </source>
</evidence>
<dbReference type="KEGG" id="caqu:CAQU_07385"/>
<dbReference type="STRING" id="1431546.CAQU_07385"/>
<dbReference type="GO" id="GO:0016740">
    <property type="term" value="F:transferase activity"/>
    <property type="evidence" value="ECO:0007669"/>
    <property type="project" value="UniProtKB-KW"/>
</dbReference>
<dbReference type="EMBL" id="CP009245">
    <property type="protein sequence ID" value="APT84916.1"/>
    <property type="molecule type" value="Genomic_DNA"/>
</dbReference>
<dbReference type="SMART" id="SM00420">
    <property type="entry name" value="HTH_DEOR"/>
    <property type="match status" value="1"/>
</dbReference>
<dbReference type="Pfam" id="PF00455">
    <property type="entry name" value="DeoRC"/>
    <property type="match status" value="1"/>
</dbReference>
<name>A0A1L7CGG1_9CORY</name>
<evidence type="ECO:0000259" key="6">
    <source>
        <dbReference type="PROSITE" id="PS51000"/>
    </source>
</evidence>
<dbReference type="Gene3D" id="1.10.10.10">
    <property type="entry name" value="Winged helix-like DNA-binding domain superfamily/Winged helix DNA-binding domain"/>
    <property type="match status" value="1"/>
</dbReference>
<dbReference type="PANTHER" id="PTHR30363:SF4">
    <property type="entry name" value="GLYCEROL-3-PHOSPHATE REGULON REPRESSOR"/>
    <property type="match status" value="1"/>
</dbReference>
<dbReference type="Gene3D" id="3.40.50.1360">
    <property type="match status" value="1"/>
</dbReference>
<evidence type="ECO:0000313" key="7">
    <source>
        <dbReference type="EMBL" id="APT84916.1"/>
    </source>
</evidence>
<dbReference type="PANTHER" id="PTHR30363">
    <property type="entry name" value="HTH-TYPE TRANSCRIPTIONAL REGULATOR SRLR-RELATED"/>
    <property type="match status" value="1"/>
</dbReference>